<gene>
    <name evidence="1" type="ORF">VTAP4600_B1101</name>
</gene>
<dbReference type="EMBL" id="LT960612">
    <property type="protein sequence ID" value="SON52712.1"/>
    <property type="molecule type" value="Genomic_DNA"/>
</dbReference>
<name>A0A2N8ZLE2_9VIBR</name>
<accession>A0A2N8ZLE2</accession>
<dbReference type="Proteomes" id="UP000235828">
    <property type="component" value="Chromosome B"/>
</dbReference>
<dbReference type="AlphaFoldDB" id="A0A2N8ZLE2"/>
<sequence>MTVKEYTLTDLEVKINEISNISVFLGTGCCPKEIAFNLQDHMHDEIVNLQGMLSFMRIYPQIKAQERAESKLKTDESKV</sequence>
<dbReference type="KEGG" id="vta:B1101"/>
<evidence type="ECO:0000313" key="2">
    <source>
        <dbReference type="Proteomes" id="UP000235828"/>
    </source>
</evidence>
<evidence type="ECO:0000313" key="1">
    <source>
        <dbReference type="EMBL" id="SON52712.1"/>
    </source>
</evidence>
<dbReference type="RefSeq" id="WP_102524897.1">
    <property type="nucleotide sequence ID" value="NZ_LT960612.1"/>
</dbReference>
<reference evidence="1 2" key="1">
    <citation type="submission" date="2017-10" db="EMBL/GenBank/DDBJ databases">
        <authorList>
            <person name="Banno H."/>
            <person name="Chua N.-H."/>
        </authorList>
    </citation>
    <scope>NUCLEOTIDE SEQUENCE [LARGE SCALE GENOMIC DNA]</scope>
    <source>
        <strain evidence="1">Vibrio tapetis CECT4600</strain>
    </source>
</reference>
<dbReference type="PROSITE" id="PS51257">
    <property type="entry name" value="PROKAR_LIPOPROTEIN"/>
    <property type="match status" value="1"/>
</dbReference>
<dbReference type="OrthoDB" id="5909344at2"/>
<organism evidence="1 2">
    <name type="scientific">Vibrio tapetis subsp. tapetis</name>
    <dbReference type="NCBI Taxonomy" id="1671868"/>
    <lineage>
        <taxon>Bacteria</taxon>
        <taxon>Pseudomonadati</taxon>
        <taxon>Pseudomonadota</taxon>
        <taxon>Gammaproteobacteria</taxon>
        <taxon>Vibrionales</taxon>
        <taxon>Vibrionaceae</taxon>
        <taxon>Vibrio</taxon>
    </lineage>
</organism>
<proteinExistence type="predicted"/>
<keyword evidence="2" id="KW-1185">Reference proteome</keyword>
<protein>
    <submittedName>
        <fullName evidence="1">RstC protein (Modular protein)</fullName>
    </submittedName>
</protein>